<protein>
    <recommendedName>
        <fullName evidence="3">Mor transcription activator domain-containing protein</fullName>
    </recommendedName>
</protein>
<evidence type="ECO:0000313" key="2">
    <source>
        <dbReference type="Proteomes" id="UP000016587"/>
    </source>
</evidence>
<dbReference type="eggNOG" id="COG5566">
    <property type="taxonomic scope" value="Bacteria"/>
</dbReference>
<evidence type="ECO:0008006" key="3">
    <source>
        <dbReference type="Google" id="ProtNLM"/>
    </source>
</evidence>
<dbReference type="SUPFAM" id="SSF46689">
    <property type="entry name" value="Homeodomain-like"/>
    <property type="match status" value="1"/>
</dbReference>
<dbReference type="HOGENOM" id="CLU_131403_0_1_7"/>
<accession>T2GC33</accession>
<name>T2GC33_MEGG1</name>
<evidence type="ECO:0000313" key="1">
    <source>
        <dbReference type="EMBL" id="AGW14125.1"/>
    </source>
</evidence>
<reference evidence="1 2" key="1">
    <citation type="journal article" date="2013" name="J. Bacteriol.">
        <title>Roles of HynAB and Ech, the only two hydrogenases found in the model sulfate reducer Desulfovibrio gigas.</title>
        <authorList>
            <person name="Morais-Silva F.O."/>
            <person name="Santos C.I."/>
            <person name="Rodrigues R."/>
            <person name="Pereira I.A."/>
            <person name="Rodrigues-Pousada C."/>
        </authorList>
    </citation>
    <scope>NUCLEOTIDE SEQUENCE [LARGE SCALE GENOMIC DNA]</scope>
    <source>
        <strain evidence="2">ATCC 19364 / DSM 1382 / NCIMB 9332 / VKM B-1759</strain>
    </source>
</reference>
<dbReference type="STRING" id="1121448.DGI_2373"/>
<organism evidence="1 2">
    <name type="scientific">Megalodesulfovibrio gigas (strain ATCC 19364 / DSM 1382 / NCIMB 9332 / VKM B-1759)</name>
    <name type="common">Desulfovibrio gigas</name>
    <dbReference type="NCBI Taxonomy" id="1121448"/>
    <lineage>
        <taxon>Bacteria</taxon>
        <taxon>Pseudomonadati</taxon>
        <taxon>Thermodesulfobacteriota</taxon>
        <taxon>Desulfovibrionia</taxon>
        <taxon>Desulfovibrionales</taxon>
        <taxon>Desulfovibrionaceae</taxon>
        <taxon>Megalodesulfovibrio</taxon>
    </lineage>
</organism>
<dbReference type="Proteomes" id="UP000016587">
    <property type="component" value="Chromosome"/>
</dbReference>
<sequence>MRTVPDLGDKYKTLQGLVRLLGLEDAVALCNAYAGLLVYVPIRAPVEHPLRQLLSPAAWQALHGAYGGVRVDVPSAEPVLRAARNAELRARRTAGASVRELAVAYSLTPRRVSQILREGGANVC</sequence>
<dbReference type="InterPro" id="IPR009057">
    <property type="entry name" value="Homeodomain-like_sf"/>
</dbReference>
<proteinExistence type="predicted"/>
<dbReference type="PATRIC" id="fig|1121448.10.peg.2326"/>
<dbReference type="AlphaFoldDB" id="T2GC33"/>
<keyword evidence="2" id="KW-1185">Reference proteome</keyword>
<dbReference type="EMBL" id="CP006585">
    <property type="protein sequence ID" value="AGW14125.1"/>
    <property type="molecule type" value="Genomic_DNA"/>
</dbReference>
<gene>
    <name evidence="1" type="ORF">DGI_2373</name>
</gene>
<dbReference type="RefSeq" id="WP_021761099.1">
    <property type="nucleotide sequence ID" value="NC_022444.1"/>
</dbReference>
<dbReference type="KEGG" id="dgg:DGI_2373"/>
<reference evidence="2" key="2">
    <citation type="submission" date="2013-07" db="EMBL/GenBank/DDBJ databases">
        <authorList>
            <person name="Morais-Silva F.O."/>
            <person name="Rezende A.M."/>
            <person name="Pimentel C."/>
            <person name="Resende D.M."/>
            <person name="Santos C.I."/>
            <person name="Clemente C."/>
            <person name="de Oliveira L.M."/>
            <person name="da Silva S.M."/>
            <person name="Costa D.A."/>
            <person name="Varela-Raposo A."/>
            <person name="Horacio E.C.A."/>
            <person name="Matos M."/>
            <person name="Flores O."/>
            <person name="Ruiz J.C."/>
            <person name="Rodrigues-Pousada C."/>
        </authorList>
    </citation>
    <scope>NUCLEOTIDE SEQUENCE [LARGE SCALE GENOMIC DNA]</scope>
    <source>
        <strain evidence="2">ATCC 19364 / DSM 1382 / NCIMB 9332 / VKM B-1759</strain>
    </source>
</reference>